<dbReference type="RefSeq" id="WP_021246176.1">
    <property type="nucleotide sequence ID" value="NZ_JACIIY010000050.1"/>
</dbReference>
<dbReference type="SUPFAM" id="SSF56801">
    <property type="entry name" value="Acetyl-CoA synthetase-like"/>
    <property type="match status" value="1"/>
</dbReference>
<evidence type="ECO:0000259" key="1">
    <source>
        <dbReference type="Pfam" id="PF00501"/>
    </source>
</evidence>
<reference evidence="3 4" key="1">
    <citation type="journal article" date="2015" name="Stand. Genomic Sci.">
        <title>Genomic Encyclopedia of Bacterial and Archaeal Type Strains, Phase III: the genomes of soil and plant-associated and newly described type strains.</title>
        <authorList>
            <person name="Whitman W.B."/>
            <person name="Woyke T."/>
            <person name="Klenk H.P."/>
            <person name="Zhou Y."/>
            <person name="Lilburn T.G."/>
            <person name="Beck B.J."/>
            <person name="De Vos P."/>
            <person name="Vandamme P."/>
            <person name="Eisen J.A."/>
            <person name="Garrity G."/>
            <person name="Hugenholtz P."/>
            <person name="Kyrpides N.C."/>
        </authorList>
    </citation>
    <scope>NUCLEOTIDE SEQUENCE [LARGE SCALE GENOMIC DNA]</scope>
    <source>
        <strain evidence="3 4">CGMCC 1.7748</strain>
    </source>
</reference>
<dbReference type="GO" id="GO:0031956">
    <property type="term" value="F:medium-chain fatty acid-CoA ligase activity"/>
    <property type="evidence" value="ECO:0007669"/>
    <property type="project" value="TreeGrafter"/>
</dbReference>
<gene>
    <name evidence="3" type="ORF">IQ35_03930</name>
</gene>
<dbReference type="InterPro" id="IPR000873">
    <property type="entry name" value="AMP-dep_synth/lig_dom"/>
</dbReference>
<keyword evidence="4" id="KW-1185">Reference proteome</keyword>
<dbReference type="PANTHER" id="PTHR43201">
    <property type="entry name" value="ACYL-COA SYNTHETASE"/>
    <property type="match status" value="1"/>
</dbReference>
<proteinExistence type="predicted"/>
<evidence type="ECO:0000259" key="2">
    <source>
        <dbReference type="Pfam" id="PF13193"/>
    </source>
</evidence>
<sequence length="493" mass="53157">MEFGQELSAIMHRDPAKPIVEYKGRIFSKGEYAALADRINALLDDNSVSPSASIALITRNRPLHAACILGLVSNGRWLTSVYVIQSAQAIAQEIEESRFAAVIADVDDWTEPLMEAACRCGSLGISLNNDDSIGIDAAINLVTGLERPGPGPFREMTGEPGIEILSSGTTGKPKRVRFPTRMLVRAIDGAIASSLTGAEPDILVWPYSGIGGICCLVASAALDRYTCLLEKFSVDEWVDAIERLQPASVTGVPAMARMILDAKVPKERLASLRYFFGGSAPMTQDLQQEFESAYGIDVIWAYGATEFCGTVISWSPDLHTRYRQSKAGSIGRPLPSIEVRAAHFETGVVVPPGEEGFLEVLVPVIGDDWIRTTDIVVIDDDGFVFHKGRGDGAILRGGHKILPEKVVDVLRSHPAVLDASVVGIPDDRLGSIPVAAVELRSGVDRPSPDMLRDHCRAALPSPQIPAKIEIVASLPRTTSLKVDLMAVKLLFQA</sequence>
<organism evidence="3 4">
    <name type="scientific">Sphingobium wenxiniae (strain DSM 21828 / CGMCC 1.7748 / JZ-1)</name>
    <dbReference type="NCBI Taxonomy" id="595605"/>
    <lineage>
        <taxon>Bacteria</taxon>
        <taxon>Pseudomonadati</taxon>
        <taxon>Pseudomonadota</taxon>
        <taxon>Alphaproteobacteria</taxon>
        <taxon>Sphingomonadales</taxon>
        <taxon>Sphingomonadaceae</taxon>
        <taxon>Sphingobium</taxon>
    </lineage>
</organism>
<feature type="domain" description="AMP-binding enzyme C-terminal" evidence="2">
    <location>
        <begin position="409"/>
        <end position="481"/>
    </location>
</feature>
<dbReference type="Proteomes" id="UP000316624">
    <property type="component" value="Unassembled WGS sequence"/>
</dbReference>
<comment type="caution">
    <text evidence="3">The sequence shown here is derived from an EMBL/GenBank/DDBJ whole genome shotgun (WGS) entry which is preliminary data.</text>
</comment>
<dbReference type="GO" id="GO:0006631">
    <property type="term" value="P:fatty acid metabolic process"/>
    <property type="evidence" value="ECO:0007669"/>
    <property type="project" value="TreeGrafter"/>
</dbReference>
<dbReference type="Gene3D" id="3.30.300.30">
    <property type="match status" value="1"/>
</dbReference>
<dbReference type="Gene3D" id="3.40.50.12780">
    <property type="entry name" value="N-terminal domain of ligase-like"/>
    <property type="match status" value="1"/>
</dbReference>
<dbReference type="EMBL" id="VLKK01000037">
    <property type="protein sequence ID" value="TWH89359.1"/>
    <property type="molecule type" value="Genomic_DNA"/>
</dbReference>
<keyword evidence="3" id="KW-0436">Ligase</keyword>
<dbReference type="Pfam" id="PF13193">
    <property type="entry name" value="AMP-binding_C"/>
    <property type="match status" value="1"/>
</dbReference>
<dbReference type="AlphaFoldDB" id="A0A562K1Q0"/>
<protein>
    <submittedName>
        <fullName evidence="3">Acyl-CoA synthetase (AMP-forming)/AMP-acid ligase II</fullName>
    </submittedName>
</protein>
<dbReference type="Pfam" id="PF00501">
    <property type="entry name" value="AMP-binding"/>
    <property type="match status" value="1"/>
</dbReference>
<dbReference type="InterPro" id="IPR042099">
    <property type="entry name" value="ANL_N_sf"/>
</dbReference>
<feature type="domain" description="AMP-dependent synthetase/ligase" evidence="1">
    <location>
        <begin position="12"/>
        <end position="358"/>
    </location>
</feature>
<dbReference type="CDD" id="cd04433">
    <property type="entry name" value="AFD_class_I"/>
    <property type="match status" value="1"/>
</dbReference>
<evidence type="ECO:0000313" key="4">
    <source>
        <dbReference type="Proteomes" id="UP000316624"/>
    </source>
</evidence>
<name>A0A562K1Q0_SPHWJ</name>
<dbReference type="PANTHER" id="PTHR43201:SF32">
    <property type="entry name" value="2-SUCCINYLBENZOATE--COA LIGASE, CHLOROPLASTIC_PEROXISOMAL"/>
    <property type="match status" value="1"/>
</dbReference>
<accession>A0A562K1Q0</accession>
<dbReference type="InterPro" id="IPR045851">
    <property type="entry name" value="AMP-bd_C_sf"/>
</dbReference>
<evidence type="ECO:0000313" key="3">
    <source>
        <dbReference type="EMBL" id="TWH89359.1"/>
    </source>
</evidence>
<dbReference type="InterPro" id="IPR025110">
    <property type="entry name" value="AMP-bd_C"/>
</dbReference>